<keyword evidence="9" id="KW-0675">Receptor</keyword>
<evidence type="ECO:0000256" key="2">
    <source>
        <dbReference type="ARBA" id="ARBA00022536"/>
    </source>
</evidence>
<feature type="domain" description="EGF-like" evidence="12">
    <location>
        <begin position="166"/>
        <end position="181"/>
    </location>
</feature>
<comment type="subcellular location">
    <subcellularLocation>
        <location evidence="1">Membrane</location>
        <topology evidence="1">Single-pass type I membrane protein</topology>
    </subcellularLocation>
</comment>
<keyword evidence="4" id="KW-0812">Transmembrane</keyword>
<dbReference type="SMART" id="SM00181">
    <property type="entry name" value="EGF"/>
    <property type="match status" value="2"/>
</dbReference>
<dbReference type="Pfam" id="PF00057">
    <property type="entry name" value="Ldl_recept_a"/>
    <property type="match status" value="2"/>
</dbReference>
<dbReference type="SMART" id="SM00192">
    <property type="entry name" value="LDLa"/>
    <property type="match status" value="2"/>
</dbReference>
<evidence type="ECO:0000256" key="1">
    <source>
        <dbReference type="ARBA" id="ARBA00004479"/>
    </source>
</evidence>
<dbReference type="InterPro" id="IPR001881">
    <property type="entry name" value="EGF-like_Ca-bd_dom"/>
</dbReference>
<evidence type="ECO:0000313" key="13">
    <source>
        <dbReference type="Ensembl" id="ENSAMXP00005048273.1"/>
    </source>
</evidence>
<dbReference type="SUPFAM" id="SSF57424">
    <property type="entry name" value="LDL receptor-like module"/>
    <property type="match status" value="2"/>
</dbReference>
<dbReference type="CDD" id="cd00112">
    <property type="entry name" value="LDLa"/>
    <property type="match status" value="2"/>
</dbReference>
<proteinExistence type="predicted"/>
<keyword evidence="10" id="KW-0325">Glycoprotein</keyword>
<dbReference type="PROSITE" id="PS01186">
    <property type="entry name" value="EGF_2"/>
    <property type="match status" value="1"/>
</dbReference>
<evidence type="ECO:0000256" key="9">
    <source>
        <dbReference type="ARBA" id="ARBA00023170"/>
    </source>
</evidence>
<protein>
    <recommendedName>
        <fullName evidence="12">EGF-like domain-containing protein</fullName>
    </recommendedName>
</protein>
<dbReference type="FunFam" id="2.10.25.10:FF:000009">
    <property type="entry name" value="Low-density lipoprotein receptor isoform 1"/>
    <property type="match status" value="1"/>
</dbReference>
<dbReference type="CDD" id="cd00054">
    <property type="entry name" value="EGF_CA"/>
    <property type="match status" value="1"/>
</dbReference>
<sequence>MLHQQQFEKRRTDFTCIGGAVCDDGEFLCADGRVCVSASWVCDGEADCPDSSDETLHQCSQQVVCPLNHMQCVGSHRCVPFSKVCDGVADCEDGYDEGVHCRELVRSCSEHRCEFGCVKLRTGAECYCGSGLELQEDRRTCRDHDECGDYGTCSQICMNTLGSYRCSCADGFSLQANRRSCKAKTDPGDRPPMLLIANQNSLSVSYLNGSSVTNMKAVDVNGTQTLDFIHRDETLCWLQTSRSAGQLWCAKLTKQKGISEKRQIRIPQDLQSEYTQLFSPLAVYHYNRVS</sequence>
<comment type="caution">
    <text evidence="11">Lacks conserved residue(s) required for the propagation of feature annotation.</text>
</comment>
<keyword evidence="7" id="KW-0472">Membrane</keyword>
<dbReference type="PRINTS" id="PR00261">
    <property type="entry name" value="LDLRECEPTOR"/>
</dbReference>
<dbReference type="SUPFAM" id="SSF57196">
    <property type="entry name" value="EGF/Laminin"/>
    <property type="match status" value="2"/>
</dbReference>
<dbReference type="PROSITE" id="PS00010">
    <property type="entry name" value="ASX_HYDROXYL"/>
    <property type="match status" value="1"/>
</dbReference>
<dbReference type="GO" id="GO:0043235">
    <property type="term" value="C:receptor complex"/>
    <property type="evidence" value="ECO:0007669"/>
    <property type="project" value="TreeGrafter"/>
</dbReference>
<evidence type="ECO:0000256" key="5">
    <source>
        <dbReference type="ARBA" id="ARBA00022737"/>
    </source>
</evidence>
<evidence type="ECO:0000256" key="6">
    <source>
        <dbReference type="ARBA" id="ARBA00022989"/>
    </source>
</evidence>
<dbReference type="InterPro" id="IPR051221">
    <property type="entry name" value="LDLR-related"/>
</dbReference>
<name>A0A8B9L9Z0_ASTMX</name>
<evidence type="ECO:0000256" key="10">
    <source>
        <dbReference type="ARBA" id="ARBA00023180"/>
    </source>
</evidence>
<dbReference type="PANTHER" id="PTHR22722">
    <property type="entry name" value="LOW-DENSITY LIPOPROTEIN RECEPTOR-RELATED PROTEIN 2-RELATED"/>
    <property type="match status" value="1"/>
</dbReference>
<evidence type="ECO:0000259" key="12">
    <source>
        <dbReference type="PROSITE" id="PS01186"/>
    </source>
</evidence>
<organism evidence="13 14">
    <name type="scientific">Astyanax mexicanus</name>
    <name type="common">Blind cave fish</name>
    <name type="synonym">Astyanax fasciatus mexicanus</name>
    <dbReference type="NCBI Taxonomy" id="7994"/>
    <lineage>
        <taxon>Eukaryota</taxon>
        <taxon>Metazoa</taxon>
        <taxon>Chordata</taxon>
        <taxon>Craniata</taxon>
        <taxon>Vertebrata</taxon>
        <taxon>Euteleostomi</taxon>
        <taxon>Actinopterygii</taxon>
        <taxon>Neopterygii</taxon>
        <taxon>Teleostei</taxon>
        <taxon>Ostariophysi</taxon>
        <taxon>Characiformes</taxon>
        <taxon>Characoidei</taxon>
        <taxon>Acestrorhamphidae</taxon>
        <taxon>Acestrorhamphinae</taxon>
        <taxon>Astyanax</taxon>
    </lineage>
</organism>
<dbReference type="GO" id="GO:0005509">
    <property type="term" value="F:calcium ion binding"/>
    <property type="evidence" value="ECO:0007669"/>
    <property type="project" value="InterPro"/>
</dbReference>
<dbReference type="InterPro" id="IPR023415">
    <property type="entry name" value="LDLR_class-A_CS"/>
</dbReference>
<dbReference type="InterPro" id="IPR049883">
    <property type="entry name" value="NOTCH1_EGF-like"/>
</dbReference>
<evidence type="ECO:0000256" key="11">
    <source>
        <dbReference type="PROSITE-ProRule" id="PRU00124"/>
    </source>
</evidence>
<dbReference type="InterPro" id="IPR000152">
    <property type="entry name" value="EGF-type_Asp/Asn_hydroxyl_site"/>
</dbReference>
<evidence type="ECO:0000256" key="7">
    <source>
        <dbReference type="ARBA" id="ARBA00023136"/>
    </source>
</evidence>
<dbReference type="Pfam" id="PF07645">
    <property type="entry name" value="EGF_CA"/>
    <property type="match status" value="1"/>
</dbReference>
<dbReference type="Gene3D" id="4.10.400.10">
    <property type="entry name" value="Low-density Lipoprotein Receptor"/>
    <property type="match status" value="2"/>
</dbReference>
<keyword evidence="5" id="KW-0677">Repeat</keyword>
<dbReference type="InterPro" id="IPR002172">
    <property type="entry name" value="LDrepeatLR_classA_rpt"/>
</dbReference>
<dbReference type="Gene3D" id="2.10.25.10">
    <property type="entry name" value="Laminin"/>
    <property type="match status" value="2"/>
</dbReference>
<dbReference type="InterPro" id="IPR018097">
    <property type="entry name" value="EGF_Ca-bd_CS"/>
</dbReference>
<evidence type="ECO:0000313" key="14">
    <source>
        <dbReference type="Proteomes" id="UP000694621"/>
    </source>
</evidence>
<dbReference type="InterPro" id="IPR036055">
    <property type="entry name" value="LDL_receptor-like_sf"/>
</dbReference>
<dbReference type="AlphaFoldDB" id="A0A8B9L9Z0"/>
<dbReference type="GO" id="GO:0005886">
    <property type="term" value="C:plasma membrane"/>
    <property type="evidence" value="ECO:0007669"/>
    <property type="project" value="TreeGrafter"/>
</dbReference>
<reference evidence="13" key="1">
    <citation type="submission" date="2025-08" db="UniProtKB">
        <authorList>
            <consortium name="Ensembl"/>
        </authorList>
    </citation>
    <scope>IDENTIFICATION</scope>
</reference>
<dbReference type="PROSITE" id="PS01187">
    <property type="entry name" value="EGF_CA"/>
    <property type="match status" value="1"/>
</dbReference>
<keyword evidence="6" id="KW-1133">Transmembrane helix</keyword>
<dbReference type="PANTHER" id="PTHR22722:SF5">
    <property type="entry name" value="LOW-DENSITY LIPOPROTEIN RECEPTOR-RELATED PROTEIN 1B"/>
    <property type="match status" value="1"/>
</dbReference>
<evidence type="ECO:0000256" key="3">
    <source>
        <dbReference type="ARBA" id="ARBA00022583"/>
    </source>
</evidence>
<dbReference type="GO" id="GO:0005041">
    <property type="term" value="F:low-density lipoprotein particle receptor activity"/>
    <property type="evidence" value="ECO:0007669"/>
    <property type="project" value="TreeGrafter"/>
</dbReference>
<accession>A0A8B9L9Z0</accession>
<dbReference type="PROSITE" id="PS50068">
    <property type="entry name" value="LDLRA_2"/>
    <property type="match status" value="2"/>
</dbReference>
<dbReference type="InterPro" id="IPR000742">
    <property type="entry name" value="EGF"/>
</dbReference>
<keyword evidence="8" id="KW-1015">Disulfide bond</keyword>
<keyword evidence="2" id="KW-0245">EGF-like domain</keyword>
<dbReference type="SMART" id="SM00179">
    <property type="entry name" value="EGF_CA"/>
    <property type="match status" value="1"/>
</dbReference>
<dbReference type="PROSITE" id="PS01209">
    <property type="entry name" value="LDLRA_1"/>
    <property type="match status" value="1"/>
</dbReference>
<dbReference type="Proteomes" id="UP000694621">
    <property type="component" value="Unplaced"/>
</dbReference>
<keyword evidence="3" id="KW-0254">Endocytosis</keyword>
<evidence type="ECO:0000256" key="8">
    <source>
        <dbReference type="ARBA" id="ARBA00023157"/>
    </source>
</evidence>
<evidence type="ECO:0000256" key="4">
    <source>
        <dbReference type="ARBA" id="ARBA00022692"/>
    </source>
</evidence>
<dbReference type="GO" id="GO:0006897">
    <property type="term" value="P:endocytosis"/>
    <property type="evidence" value="ECO:0007669"/>
    <property type="project" value="UniProtKB-KW"/>
</dbReference>
<dbReference type="Ensembl" id="ENSAMXT00005052374.1">
    <property type="protein sequence ID" value="ENSAMXP00005048273.1"/>
    <property type="gene ID" value="ENSAMXG00005022086.1"/>
</dbReference>